<keyword evidence="2" id="KW-1185">Reference proteome</keyword>
<dbReference type="EMBL" id="CP004393">
    <property type="protein sequence ID" value="AJE47662.1"/>
    <property type="molecule type" value="Genomic_DNA"/>
</dbReference>
<gene>
    <name evidence="1" type="ORF">P73_2947</name>
</gene>
<reference evidence="1 2" key="1">
    <citation type="journal article" date="2014" name="Int. J. Syst. Evol. Microbiol.">
        <title>Celeribacter indicus sp. nov., a polycyclic aromatic hydrocarbon-degrading bacterium from deep-sea sediment and reclassification of Huaishuia halophila as Celeribacter halophilus comb. nov.</title>
        <authorList>
            <person name="Lai Q."/>
            <person name="Cao J."/>
            <person name="Yuan J."/>
            <person name="Li F."/>
            <person name="Shao Z."/>
        </authorList>
    </citation>
    <scope>NUCLEOTIDE SEQUENCE [LARGE SCALE GENOMIC DNA]</scope>
    <source>
        <strain evidence="1">P73</strain>
    </source>
</reference>
<evidence type="ECO:0000313" key="2">
    <source>
        <dbReference type="Proteomes" id="UP000031521"/>
    </source>
</evidence>
<proteinExistence type="predicted"/>
<protein>
    <submittedName>
        <fullName evidence="1">Uncharacterized protein</fullName>
    </submittedName>
</protein>
<evidence type="ECO:0000313" key="1">
    <source>
        <dbReference type="EMBL" id="AJE47662.1"/>
    </source>
</evidence>
<name>A0A0B5E5R1_9RHOB</name>
<dbReference type="KEGG" id="cid:P73_2947"/>
<dbReference type="OrthoDB" id="7874397at2"/>
<dbReference type="AlphaFoldDB" id="A0A0B5E5R1"/>
<dbReference type="RefSeq" id="WP_052453311.1">
    <property type="nucleotide sequence ID" value="NZ_CP004393.1"/>
</dbReference>
<sequence length="145" mass="15877">MSFQNQNPFATPSPREGAMPVGKLAQLDEPGRLVVTLFRGSEALRRDSDMGRIFSQMMMVFDRHGRRPLMRHGMGCDCLGADEAVLAQFVRLAAQGAREDATLMAMLLVRGDMAPLAVSLAEQLGLTIRQTVGLRPRPPVGMAMH</sequence>
<accession>A0A0B5E5R1</accession>
<dbReference type="HOGENOM" id="CLU_140970_0_0_5"/>
<organism evidence="1 2">
    <name type="scientific">Celeribacter indicus</name>
    <dbReference type="NCBI Taxonomy" id="1208324"/>
    <lineage>
        <taxon>Bacteria</taxon>
        <taxon>Pseudomonadati</taxon>
        <taxon>Pseudomonadota</taxon>
        <taxon>Alphaproteobacteria</taxon>
        <taxon>Rhodobacterales</taxon>
        <taxon>Roseobacteraceae</taxon>
        <taxon>Celeribacter</taxon>
    </lineage>
</organism>
<dbReference type="Proteomes" id="UP000031521">
    <property type="component" value="Chromosome"/>
</dbReference>
<dbReference type="STRING" id="1208324.P73_2947"/>